<dbReference type="AlphaFoldDB" id="A0AAV2VKP0"/>
<evidence type="ECO:0000313" key="6">
    <source>
        <dbReference type="Proteomes" id="UP000018211"/>
    </source>
</evidence>
<dbReference type="InterPro" id="IPR002110">
    <property type="entry name" value="Ankyrin_rpt"/>
</dbReference>
<dbReference type="SMART" id="SM00248">
    <property type="entry name" value="ANK"/>
    <property type="match status" value="3"/>
</dbReference>
<comment type="caution">
    <text evidence="5">The sequence shown here is derived from an EMBL/GenBank/DDBJ whole genome shotgun (WGS) entry which is preliminary data.</text>
</comment>
<accession>A0AAV2VKP0</accession>
<dbReference type="PANTHER" id="PTHR24173:SF74">
    <property type="entry name" value="ANKYRIN REPEAT DOMAIN-CONTAINING PROTEIN 16"/>
    <property type="match status" value="1"/>
</dbReference>
<dbReference type="InterPro" id="IPR036770">
    <property type="entry name" value="Ankyrin_rpt-contain_sf"/>
</dbReference>
<dbReference type="RefSeq" id="WP_022605112.1">
    <property type="nucleotide sequence ID" value="NZ_LK391965.1"/>
</dbReference>
<proteinExistence type="predicted"/>
<dbReference type="Gene3D" id="1.25.40.20">
    <property type="entry name" value="Ankyrin repeat-containing domain"/>
    <property type="match status" value="1"/>
</dbReference>
<dbReference type="Proteomes" id="UP000018211">
    <property type="component" value="Unassembled WGS sequence"/>
</dbReference>
<dbReference type="SUPFAM" id="SSF48403">
    <property type="entry name" value="Ankyrin repeat"/>
    <property type="match status" value="1"/>
</dbReference>
<dbReference type="PROSITE" id="PS50088">
    <property type="entry name" value="ANK_REPEAT"/>
    <property type="match status" value="1"/>
</dbReference>
<feature type="chain" id="PRO_5043674197" evidence="4">
    <location>
        <begin position="25"/>
        <end position="160"/>
    </location>
</feature>
<feature type="signal peptide" evidence="4">
    <location>
        <begin position="1"/>
        <end position="24"/>
    </location>
</feature>
<evidence type="ECO:0000256" key="3">
    <source>
        <dbReference type="PROSITE-ProRule" id="PRU00023"/>
    </source>
</evidence>
<dbReference type="PROSITE" id="PS50297">
    <property type="entry name" value="ANK_REP_REGION"/>
    <property type="match status" value="1"/>
</dbReference>
<organism evidence="5 6">
    <name type="scientific">Vibrio nigripulchritudo SOn1</name>
    <dbReference type="NCBI Taxonomy" id="1238450"/>
    <lineage>
        <taxon>Bacteria</taxon>
        <taxon>Pseudomonadati</taxon>
        <taxon>Pseudomonadota</taxon>
        <taxon>Gammaproteobacteria</taxon>
        <taxon>Vibrionales</taxon>
        <taxon>Vibrionaceae</taxon>
        <taxon>Vibrio</taxon>
    </lineage>
</organism>
<keyword evidence="2 3" id="KW-0040">ANK repeat</keyword>
<evidence type="ECO:0000256" key="2">
    <source>
        <dbReference type="ARBA" id="ARBA00023043"/>
    </source>
</evidence>
<sequence length="160" mass="17379">MKSIFLSIFASFASLLFTCSLAYASQPQASSSESLAEQQSSLIRYFFAAARTGESDVIKTFLNAGFPINQTNPQSYTALMVAAYHGQSDIVDTLLAHGADSCIQDKRGNTAIMGALIKGEFSIAKTLYGHECDPNLRNKAGMTLNEFAEFWGQQDRLAGE</sequence>
<evidence type="ECO:0000313" key="5">
    <source>
        <dbReference type="EMBL" id="CCO45048.1"/>
    </source>
</evidence>
<feature type="repeat" description="ANK" evidence="3">
    <location>
        <begin position="74"/>
        <end position="106"/>
    </location>
</feature>
<evidence type="ECO:0000256" key="4">
    <source>
        <dbReference type="SAM" id="SignalP"/>
    </source>
</evidence>
<name>A0AAV2VKP0_9VIBR</name>
<protein>
    <submittedName>
        <fullName evidence="5">Ankyrin protein</fullName>
    </submittedName>
</protein>
<evidence type="ECO:0000256" key="1">
    <source>
        <dbReference type="ARBA" id="ARBA00022737"/>
    </source>
</evidence>
<dbReference type="EMBL" id="CAOF01000041">
    <property type="protein sequence ID" value="CCO45048.1"/>
    <property type="molecule type" value="Genomic_DNA"/>
</dbReference>
<dbReference type="PANTHER" id="PTHR24173">
    <property type="entry name" value="ANKYRIN REPEAT CONTAINING"/>
    <property type="match status" value="1"/>
</dbReference>
<keyword evidence="4" id="KW-0732">Signal</keyword>
<keyword evidence="1" id="KW-0677">Repeat</keyword>
<dbReference type="Pfam" id="PF12796">
    <property type="entry name" value="Ank_2"/>
    <property type="match status" value="1"/>
</dbReference>
<gene>
    <name evidence="5" type="ORF">VIBNISOn1_1350012</name>
</gene>
<reference evidence="5 6" key="1">
    <citation type="journal article" date="2013" name="ISME J.">
        <title>Comparative genomics of pathogenic lineages of Vibrio nigripulchritudo identifies virulence-associated traits.</title>
        <authorList>
            <person name="Goudenege D."/>
            <person name="Labreuche Y."/>
            <person name="Krin E."/>
            <person name="Ansquer D."/>
            <person name="Mangenot S."/>
            <person name="Calteau A."/>
            <person name="Medigue C."/>
            <person name="Mazel D."/>
            <person name="Polz M.F."/>
            <person name="Le Roux F."/>
        </authorList>
    </citation>
    <scope>NUCLEOTIDE SEQUENCE [LARGE SCALE GENOMIC DNA]</scope>
    <source>
        <strain evidence="5 6">SOn1</strain>
    </source>
</reference>